<accession>A0A0C2XKU7</accession>
<dbReference type="Proteomes" id="UP000054549">
    <property type="component" value="Unassembled WGS sequence"/>
</dbReference>
<dbReference type="InParanoid" id="A0A0C2XKU7"/>
<evidence type="ECO:0000313" key="2">
    <source>
        <dbReference type="Proteomes" id="UP000054549"/>
    </source>
</evidence>
<dbReference type="STRING" id="946122.A0A0C2XKU7"/>
<keyword evidence="2" id="KW-1185">Reference proteome</keyword>
<organism evidence="1 2">
    <name type="scientific">Amanita muscaria (strain Koide BX008)</name>
    <dbReference type="NCBI Taxonomy" id="946122"/>
    <lineage>
        <taxon>Eukaryota</taxon>
        <taxon>Fungi</taxon>
        <taxon>Dikarya</taxon>
        <taxon>Basidiomycota</taxon>
        <taxon>Agaricomycotina</taxon>
        <taxon>Agaricomycetes</taxon>
        <taxon>Agaricomycetidae</taxon>
        <taxon>Agaricales</taxon>
        <taxon>Pluteineae</taxon>
        <taxon>Amanitaceae</taxon>
        <taxon>Amanita</taxon>
    </lineage>
</organism>
<dbReference type="InterPro" id="IPR011989">
    <property type="entry name" value="ARM-like"/>
</dbReference>
<proteinExistence type="predicted"/>
<evidence type="ECO:0000313" key="1">
    <source>
        <dbReference type="EMBL" id="KIL69708.1"/>
    </source>
</evidence>
<dbReference type="GO" id="GO:0005085">
    <property type="term" value="F:guanyl-nucleotide exchange factor activity"/>
    <property type="evidence" value="ECO:0007669"/>
    <property type="project" value="InterPro"/>
</dbReference>
<gene>
    <name evidence="1" type="ORF">M378DRAFT_97570</name>
</gene>
<dbReference type="AlphaFoldDB" id="A0A0C2XKU7"/>
<dbReference type="HOGENOM" id="CLU_007321_1_1_1"/>
<dbReference type="OrthoDB" id="26149at2759"/>
<dbReference type="InterPro" id="IPR016024">
    <property type="entry name" value="ARM-type_fold"/>
</dbReference>
<name>A0A0C2XKU7_AMAMK</name>
<dbReference type="Gene3D" id="1.25.10.10">
    <property type="entry name" value="Leucine-rich Repeat Variant"/>
    <property type="match status" value="1"/>
</dbReference>
<dbReference type="SUPFAM" id="SSF48371">
    <property type="entry name" value="ARM repeat"/>
    <property type="match status" value="1"/>
</dbReference>
<protein>
    <submittedName>
        <fullName evidence="1">Uncharacterized protein</fullName>
    </submittedName>
</protein>
<dbReference type="InterPro" id="IPR040144">
    <property type="entry name" value="RAP1GDS1"/>
</dbReference>
<reference evidence="1 2" key="1">
    <citation type="submission" date="2014-04" db="EMBL/GenBank/DDBJ databases">
        <title>Evolutionary Origins and Diversification of the Mycorrhizal Mutualists.</title>
        <authorList>
            <consortium name="DOE Joint Genome Institute"/>
            <consortium name="Mycorrhizal Genomics Consortium"/>
            <person name="Kohler A."/>
            <person name="Kuo A."/>
            <person name="Nagy L.G."/>
            <person name="Floudas D."/>
            <person name="Copeland A."/>
            <person name="Barry K.W."/>
            <person name="Cichocki N."/>
            <person name="Veneault-Fourrey C."/>
            <person name="LaButti K."/>
            <person name="Lindquist E.A."/>
            <person name="Lipzen A."/>
            <person name="Lundell T."/>
            <person name="Morin E."/>
            <person name="Murat C."/>
            <person name="Riley R."/>
            <person name="Ohm R."/>
            <person name="Sun H."/>
            <person name="Tunlid A."/>
            <person name="Henrissat B."/>
            <person name="Grigoriev I.V."/>
            <person name="Hibbett D.S."/>
            <person name="Martin F."/>
        </authorList>
    </citation>
    <scope>NUCLEOTIDE SEQUENCE [LARGE SCALE GENOMIC DNA]</scope>
    <source>
        <strain evidence="1 2">Koide BX008</strain>
    </source>
</reference>
<dbReference type="PANTHER" id="PTHR10957">
    <property type="entry name" value="RAP1 GTPASE-GDP DISSOCIATION STIMULATOR 1"/>
    <property type="match status" value="1"/>
</dbReference>
<sequence>MASSSDPLAAATTLSSLAYTLKSDDSQDLWQNLQTCARTIADILRVRDPVNDTHTLLGRTALPTTLTTLLSLALHDSSVPDTAYSAAVNELLRVAANLCMDHNENRASLLDAGFPQAVSAMLENYVELVPQLPTSKPFAFTAPHLTVLRSAIGVLLNSSIGYDPVKDRLNSLEVALTLLKLLNAVYPPMSWTQPLANEDLDDVWTLRATISSWGWRTITELKDVKDETLQIFNQDVLPYLTPVLQKFCPPFNSGDALPFKQHDALVPRLLNADLEFLEECCTLIESLSLDVEDVRLCLARGFNFPAEHQGVPCLGMILDFIEHGSYPPYWKWLPEGDARKKQKALDICKSALVKSVVEVAGEERNQEVLWSDSERDLPGGLFVSRMVNWIKMYVEDPAIDDQLNRNDLVTCGSLSLGNITKRESTSTALLSPPHSLAPILLSKRLLSPSSDIKMKHGVLSLLKHMVQAKPGSPFMTSTLSQANTIQRVVECRIWDEVPNPMTSIVQLTAIGLTKHLCGSTLDHALAMFYPPPGETTTGLSQLLNLIKRTENIAVKNEGTRVFVNIIKTLWLGDDRNRASEIASPTVISGNTEEIIEKQQKRQAAIHSITTPEVISTLSALIARSRQYPVLVNEVIVALSLLSTTKEGGPLVIRAIVETSDAEPPTPTDVFQPSFIGSEASSPVTSPSSVGGRGFSSVSALDIIIYVLKNVDNPVNFPVEIRLNACAFLLQLGRHTSNEDNSRIRGVVKPVLEKLATGDAPVLVAPGREDVLRASVKKVLDAWAK</sequence>
<dbReference type="EMBL" id="KN818225">
    <property type="protein sequence ID" value="KIL69708.1"/>
    <property type="molecule type" value="Genomic_DNA"/>
</dbReference>